<evidence type="ECO:0000256" key="2">
    <source>
        <dbReference type="SAM" id="SignalP"/>
    </source>
</evidence>
<organism evidence="3 4">
    <name type="scientific">Lunasporangiospora selenospora</name>
    <dbReference type="NCBI Taxonomy" id="979761"/>
    <lineage>
        <taxon>Eukaryota</taxon>
        <taxon>Fungi</taxon>
        <taxon>Fungi incertae sedis</taxon>
        <taxon>Mucoromycota</taxon>
        <taxon>Mortierellomycotina</taxon>
        <taxon>Mortierellomycetes</taxon>
        <taxon>Mortierellales</taxon>
        <taxon>Mortierellaceae</taxon>
        <taxon>Lunasporangiospora</taxon>
    </lineage>
</organism>
<evidence type="ECO:0000313" key="3">
    <source>
        <dbReference type="EMBL" id="KAF9578322.1"/>
    </source>
</evidence>
<feature type="compositionally biased region" description="Polar residues" evidence="1">
    <location>
        <begin position="338"/>
        <end position="347"/>
    </location>
</feature>
<dbReference type="AlphaFoldDB" id="A0A9P6KB80"/>
<feature type="non-terminal residue" evidence="3">
    <location>
        <position position="485"/>
    </location>
</feature>
<comment type="caution">
    <text evidence="3">The sequence shown here is derived from an EMBL/GenBank/DDBJ whole genome shotgun (WGS) entry which is preliminary data.</text>
</comment>
<dbReference type="EMBL" id="JAABOA010003779">
    <property type="protein sequence ID" value="KAF9578322.1"/>
    <property type="molecule type" value="Genomic_DNA"/>
</dbReference>
<feature type="compositionally biased region" description="Basic and acidic residues" evidence="1">
    <location>
        <begin position="125"/>
        <end position="135"/>
    </location>
</feature>
<name>A0A9P6KB80_9FUNG</name>
<feature type="region of interest" description="Disordered" evidence="1">
    <location>
        <begin position="56"/>
        <end position="186"/>
    </location>
</feature>
<sequence length="485" mass="53704">MRIHPPFLLLSLSLAIALPFLAAASSSSSASHSSDHLASANDLQLVNVANSGPEAAAAADFSSHAQRSRPPKRRHRSPSRSLVPSAAELGRGPVHPVASVASEPRSKSSKVAPVSITQALPKLTKRLDKRLDKKQTSKKTPKRTSKKTSKKTNNSTTRSIKRAASPSSTRASPRLSSKSSVHPLPPLPKNARLLLLPNPNSVWQAGTYQTVRWSKKYMAYLPADTTVDIILVNAKTNQKVVSLKRFVPFKAGAVQVLVPAKLSAIMNSGRATLFVLVLELYHGRSQRQITSTLSLDQYSQQQQQQRERRQPNTPNVKDSEKTERWSNMVRRSDINIAPTATSSSNGSRMVARDIDNAANRDSNPIQDSKVVNSRGNIIGGQHHGISEQVHGRLLARGTHRDLNNNDYYLGAVEERSLDFLPDEMRQEYPSTVQALDLEHTFGLHQKVYRLTPYTLEWRMPARVTELLEYTRHIQSLAGWSRNSGE</sequence>
<proteinExistence type="predicted"/>
<accession>A0A9P6KB80</accession>
<feature type="compositionally biased region" description="Low complexity" evidence="1">
    <location>
        <begin position="151"/>
        <end position="180"/>
    </location>
</feature>
<dbReference type="OrthoDB" id="2434403at2759"/>
<feature type="region of interest" description="Disordered" evidence="1">
    <location>
        <begin position="299"/>
        <end position="349"/>
    </location>
</feature>
<keyword evidence="2" id="KW-0732">Signal</keyword>
<reference evidence="3" key="1">
    <citation type="journal article" date="2020" name="Fungal Divers.">
        <title>Resolving the Mortierellaceae phylogeny through synthesis of multi-gene phylogenetics and phylogenomics.</title>
        <authorList>
            <person name="Vandepol N."/>
            <person name="Liber J."/>
            <person name="Desiro A."/>
            <person name="Na H."/>
            <person name="Kennedy M."/>
            <person name="Barry K."/>
            <person name="Grigoriev I.V."/>
            <person name="Miller A.N."/>
            <person name="O'Donnell K."/>
            <person name="Stajich J.E."/>
            <person name="Bonito G."/>
        </authorList>
    </citation>
    <scope>NUCLEOTIDE SEQUENCE</scope>
    <source>
        <strain evidence="3">KOD1015</strain>
    </source>
</reference>
<keyword evidence="4" id="KW-1185">Reference proteome</keyword>
<dbReference type="Proteomes" id="UP000780801">
    <property type="component" value="Unassembled WGS sequence"/>
</dbReference>
<gene>
    <name evidence="3" type="ORF">BGW38_005935</name>
</gene>
<feature type="compositionally biased region" description="Basic residues" evidence="1">
    <location>
        <begin position="136"/>
        <end position="150"/>
    </location>
</feature>
<evidence type="ECO:0000256" key="1">
    <source>
        <dbReference type="SAM" id="MobiDB-lite"/>
    </source>
</evidence>
<feature type="signal peptide" evidence="2">
    <location>
        <begin position="1"/>
        <end position="23"/>
    </location>
</feature>
<feature type="compositionally biased region" description="Basic residues" evidence="1">
    <location>
        <begin position="66"/>
        <end position="78"/>
    </location>
</feature>
<feature type="chain" id="PRO_5040226181" evidence="2">
    <location>
        <begin position="24"/>
        <end position="485"/>
    </location>
</feature>
<evidence type="ECO:0000313" key="4">
    <source>
        <dbReference type="Proteomes" id="UP000780801"/>
    </source>
</evidence>
<protein>
    <submittedName>
        <fullName evidence="3">Uncharacterized protein</fullName>
    </submittedName>
</protein>